<comment type="caution">
    <text evidence="2">The sequence shown here is derived from an EMBL/GenBank/DDBJ whole genome shotgun (WGS) entry which is preliminary data.</text>
</comment>
<reference evidence="2" key="2">
    <citation type="journal article" date="2024" name="Plant">
        <title>Genomic evolution and insights into agronomic trait innovations of Sesamum species.</title>
        <authorList>
            <person name="Miao H."/>
            <person name="Wang L."/>
            <person name="Qu L."/>
            <person name="Liu H."/>
            <person name="Sun Y."/>
            <person name="Le M."/>
            <person name="Wang Q."/>
            <person name="Wei S."/>
            <person name="Zheng Y."/>
            <person name="Lin W."/>
            <person name="Duan Y."/>
            <person name="Cao H."/>
            <person name="Xiong S."/>
            <person name="Wang X."/>
            <person name="Wei L."/>
            <person name="Li C."/>
            <person name="Ma Q."/>
            <person name="Ju M."/>
            <person name="Zhao R."/>
            <person name="Li G."/>
            <person name="Mu C."/>
            <person name="Tian Q."/>
            <person name="Mei H."/>
            <person name="Zhang T."/>
            <person name="Gao T."/>
            <person name="Zhang H."/>
        </authorList>
    </citation>
    <scope>NUCLEOTIDE SEQUENCE</scope>
    <source>
        <strain evidence="2">G02</strain>
    </source>
</reference>
<evidence type="ECO:0000259" key="1">
    <source>
        <dbReference type="Pfam" id="PF14111"/>
    </source>
</evidence>
<dbReference type="AlphaFoldDB" id="A0AAW2RFA4"/>
<name>A0AAW2RFA4_SESRA</name>
<proteinExistence type="predicted"/>
<accession>A0AAW2RFA4</accession>
<gene>
    <name evidence="2" type="ORF">Sradi_3194700</name>
</gene>
<organism evidence="2">
    <name type="scientific">Sesamum radiatum</name>
    <name type="common">Black benniseed</name>
    <dbReference type="NCBI Taxonomy" id="300843"/>
    <lineage>
        <taxon>Eukaryota</taxon>
        <taxon>Viridiplantae</taxon>
        <taxon>Streptophyta</taxon>
        <taxon>Embryophyta</taxon>
        <taxon>Tracheophyta</taxon>
        <taxon>Spermatophyta</taxon>
        <taxon>Magnoliopsida</taxon>
        <taxon>eudicotyledons</taxon>
        <taxon>Gunneridae</taxon>
        <taxon>Pentapetalae</taxon>
        <taxon>asterids</taxon>
        <taxon>lamiids</taxon>
        <taxon>Lamiales</taxon>
        <taxon>Pedaliaceae</taxon>
        <taxon>Sesamum</taxon>
    </lineage>
</organism>
<dbReference type="EMBL" id="JACGWJ010000013">
    <property type="protein sequence ID" value="KAL0378892.1"/>
    <property type="molecule type" value="Genomic_DNA"/>
</dbReference>
<dbReference type="Pfam" id="PF14111">
    <property type="entry name" value="DUF4283"/>
    <property type="match status" value="1"/>
</dbReference>
<reference evidence="2" key="1">
    <citation type="submission" date="2020-06" db="EMBL/GenBank/DDBJ databases">
        <authorList>
            <person name="Li T."/>
            <person name="Hu X."/>
            <person name="Zhang T."/>
            <person name="Song X."/>
            <person name="Zhang H."/>
            <person name="Dai N."/>
            <person name="Sheng W."/>
            <person name="Hou X."/>
            <person name="Wei L."/>
        </authorList>
    </citation>
    <scope>NUCLEOTIDE SEQUENCE</scope>
    <source>
        <strain evidence="2">G02</strain>
        <tissue evidence="2">Leaf</tissue>
    </source>
</reference>
<evidence type="ECO:0000313" key="2">
    <source>
        <dbReference type="EMBL" id="KAL0378892.1"/>
    </source>
</evidence>
<protein>
    <recommendedName>
        <fullName evidence="1">DUF4283 domain-containing protein</fullName>
    </recommendedName>
</protein>
<feature type="domain" description="DUF4283" evidence="1">
    <location>
        <begin position="20"/>
        <end position="94"/>
    </location>
</feature>
<sequence>MDEEEDGVSLLSGLWEANVGSLQLCLVGKLLSSKLVCFEAMCSSLQMMFLPVKGMDIKQLEEGRFLLRFRNVLDRKRALDGCPWCFDRNLLIFNAIGELENPMQVDLECCDFSVHIHDLPRA</sequence>
<dbReference type="InterPro" id="IPR025558">
    <property type="entry name" value="DUF4283"/>
</dbReference>